<dbReference type="Pfam" id="PF00499">
    <property type="entry name" value="Oxidored_q3"/>
    <property type="match status" value="1"/>
</dbReference>
<evidence type="ECO:0000256" key="8">
    <source>
        <dbReference type="ARBA" id="ARBA00022967"/>
    </source>
</evidence>
<accession>A0A7R5XJT4</accession>
<keyword evidence="13 15" id="KW-0472">Membrane</keyword>
<evidence type="ECO:0000256" key="10">
    <source>
        <dbReference type="ARBA" id="ARBA00022989"/>
    </source>
</evidence>
<feature type="transmembrane region" description="Helical" evidence="15">
    <location>
        <begin position="85"/>
        <end position="103"/>
    </location>
</feature>
<dbReference type="Gene3D" id="1.20.120.1200">
    <property type="entry name" value="NADH-ubiquinone/plastoquinone oxidoreductase chain 6, subunit NuoJ"/>
    <property type="match status" value="1"/>
</dbReference>
<dbReference type="PANTHER" id="PTHR11435:SF1">
    <property type="entry name" value="NADH-UBIQUINONE OXIDOREDUCTASE CHAIN 6"/>
    <property type="match status" value="1"/>
</dbReference>
<evidence type="ECO:0000256" key="4">
    <source>
        <dbReference type="ARBA" id="ARBA00021095"/>
    </source>
</evidence>
<dbReference type="InterPro" id="IPR050269">
    <property type="entry name" value="ComplexI_Subunit6"/>
</dbReference>
<evidence type="ECO:0000256" key="7">
    <source>
        <dbReference type="ARBA" id="ARBA00022692"/>
    </source>
</evidence>
<evidence type="ECO:0000256" key="11">
    <source>
        <dbReference type="ARBA" id="ARBA00023027"/>
    </source>
</evidence>
<evidence type="ECO:0000256" key="12">
    <source>
        <dbReference type="ARBA" id="ARBA00023128"/>
    </source>
</evidence>
<proteinExistence type="inferred from homology"/>
<keyword evidence="11 15" id="KW-0520">NAD</keyword>
<feature type="chain" id="PRO_5030958153" description="NADH-ubiquinone oxidoreductase chain 6" evidence="16">
    <location>
        <begin position="22"/>
        <end position="173"/>
    </location>
</feature>
<keyword evidence="9 15" id="KW-0249">Electron transport</keyword>
<reference evidence="17" key="2">
    <citation type="submission" date="2021-03" db="EMBL/GenBank/DDBJ databases">
        <title>The partial mitochondrial genome of Eremias grammica.</title>
        <authorList>
            <person name="Yu X."/>
            <person name="Lin L."/>
        </authorList>
    </citation>
    <scope>NUCLEOTIDE SEQUENCE</scope>
</reference>
<comment type="subcellular location">
    <subcellularLocation>
        <location evidence="1 15">Mitochondrion membrane</location>
        <topology evidence="1 15">Multi-pass membrane protein</topology>
    </subcellularLocation>
</comment>
<keyword evidence="8 15" id="KW-1278">Translocase</keyword>
<dbReference type="GO" id="GO:0031966">
    <property type="term" value="C:mitochondrial membrane"/>
    <property type="evidence" value="ECO:0007669"/>
    <property type="project" value="UniProtKB-SubCell"/>
</dbReference>
<keyword evidence="6 15" id="KW-0679">Respiratory chain</keyword>
<evidence type="ECO:0000256" key="5">
    <source>
        <dbReference type="ARBA" id="ARBA00022448"/>
    </source>
</evidence>
<organism evidence="17">
    <name type="scientific">Eremias grammica</name>
    <name type="common">Reticulate racerunner</name>
    <dbReference type="NCBI Taxonomy" id="52179"/>
    <lineage>
        <taxon>Eukaryota</taxon>
        <taxon>Metazoa</taxon>
        <taxon>Chordata</taxon>
        <taxon>Craniata</taxon>
        <taxon>Vertebrata</taxon>
        <taxon>Euteleostomi</taxon>
        <taxon>Lepidosauria</taxon>
        <taxon>Squamata</taxon>
        <taxon>Bifurcata</taxon>
        <taxon>Unidentata</taxon>
        <taxon>Episquamata</taxon>
        <taxon>Laterata</taxon>
        <taxon>Lacertibaenia</taxon>
        <taxon>Lacertidae</taxon>
        <taxon>Eremias</taxon>
    </lineage>
</organism>
<sequence length="173" mass="18075">MMYLVGLLSVCFVMGLVGVASNPSTYYGAGSLVVAAGMGCGMLVVLGCSFVSIVLLLIYLGGMLVVFAYSVALSSDPFPESWSDWLVGVYFGGYVLLVVFLGMMYGEVEYIGLGVSGVDSCGLSIIRVDLSGVSLLYHLGGGGLLICGWALLLTLFVVLELTRGMVRGGLRAV</sequence>
<dbReference type="InterPro" id="IPR001457">
    <property type="entry name" value="NADH_UbQ/plastoQ_OxRdtase_su6"/>
</dbReference>
<comment type="catalytic activity">
    <reaction evidence="14 15">
        <text>a ubiquinone + NADH + 5 H(+)(in) = a ubiquinol + NAD(+) + 4 H(+)(out)</text>
        <dbReference type="Rhea" id="RHEA:29091"/>
        <dbReference type="Rhea" id="RHEA-COMP:9565"/>
        <dbReference type="Rhea" id="RHEA-COMP:9566"/>
        <dbReference type="ChEBI" id="CHEBI:15378"/>
        <dbReference type="ChEBI" id="CHEBI:16389"/>
        <dbReference type="ChEBI" id="CHEBI:17976"/>
        <dbReference type="ChEBI" id="CHEBI:57540"/>
        <dbReference type="ChEBI" id="CHEBI:57945"/>
        <dbReference type="EC" id="7.1.1.2"/>
    </reaction>
</comment>
<feature type="transmembrane region" description="Helical" evidence="15">
    <location>
        <begin position="136"/>
        <end position="159"/>
    </location>
</feature>
<evidence type="ECO:0000256" key="6">
    <source>
        <dbReference type="ARBA" id="ARBA00022660"/>
    </source>
</evidence>
<reference evidence="17" key="1">
    <citation type="submission" date="2016-01" db="EMBL/GenBank/DDBJ databases">
        <authorList>
            <person name="Yu X. II"/>
            <person name="Lin L."/>
        </authorList>
    </citation>
    <scope>NUCLEOTIDE SEQUENCE</scope>
</reference>
<keyword evidence="15" id="KW-0830">Ubiquinone</keyword>
<comment type="function">
    <text evidence="15">Core subunit of the mitochondrial membrane respiratory chain NADH dehydrogenase (Complex I) which catalyzes electron transfer from NADH through the respiratory chain, using ubiquinone as an electron acceptor. Essential for the catalytic activity and assembly of complex I.</text>
</comment>
<gene>
    <name evidence="17" type="primary">ND6</name>
</gene>
<evidence type="ECO:0000313" key="17">
    <source>
        <dbReference type="EMBL" id="AMR36555.1"/>
    </source>
</evidence>
<feature type="transmembrane region" description="Helical" evidence="15">
    <location>
        <begin position="29"/>
        <end position="46"/>
    </location>
</feature>
<evidence type="ECO:0000256" key="15">
    <source>
        <dbReference type="RuleBase" id="RU004430"/>
    </source>
</evidence>
<evidence type="ECO:0000256" key="9">
    <source>
        <dbReference type="ARBA" id="ARBA00022982"/>
    </source>
</evidence>
<feature type="transmembrane region" description="Helical" evidence="15">
    <location>
        <begin position="53"/>
        <end position="73"/>
    </location>
</feature>
<name>A0A7R5XJT4_9SAUR</name>
<keyword evidence="10 15" id="KW-1133">Transmembrane helix</keyword>
<geneLocation type="mitochondrion" evidence="17"/>
<keyword evidence="12 15" id="KW-0496">Mitochondrion</keyword>
<evidence type="ECO:0000256" key="14">
    <source>
        <dbReference type="ARBA" id="ARBA00049551"/>
    </source>
</evidence>
<dbReference type="PANTHER" id="PTHR11435">
    <property type="entry name" value="NADH UBIQUINONE OXIDOREDUCTASE SUBUNIT ND6"/>
    <property type="match status" value="1"/>
</dbReference>
<dbReference type="EC" id="7.1.1.2" evidence="3 15"/>
<dbReference type="InterPro" id="IPR042106">
    <property type="entry name" value="Nuo/plastoQ_OxRdtase_6_NuoJ"/>
</dbReference>
<evidence type="ECO:0000256" key="13">
    <source>
        <dbReference type="ARBA" id="ARBA00023136"/>
    </source>
</evidence>
<dbReference type="GO" id="GO:0008137">
    <property type="term" value="F:NADH dehydrogenase (ubiquinone) activity"/>
    <property type="evidence" value="ECO:0007669"/>
    <property type="project" value="UniProtKB-UniRule"/>
</dbReference>
<comment type="similarity">
    <text evidence="2 15">Belongs to the complex I subunit 6 family.</text>
</comment>
<evidence type="ECO:0000256" key="2">
    <source>
        <dbReference type="ARBA" id="ARBA00005698"/>
    </source>
</evidence>
<evidence type="ECO:0000256" key="3">
    <source>
        <dbReference type="ARBA" id="ARBA00012944"/>
    </source>
</evidence>
<feature type="signal peptide" evidence="16">
    <location>
        <begin position="1"/>
        <end position="21"/>
    </location>
</feature>
<keyword evidence="7 15" id="KW-0812">Transmembrane</keyword>
<protein>
    <recommendedName>
        <fullName evidence="4 15">NADH-ubiquinone oxidoreductase chain 6</fullName>
        <ecNumber evidence="3 15">7.1.1.2</ecNumber>
    </recommendedName>
</protein>
<dbReference type="EMBL" id="KU585904">
    <property type="protein sequence ID" value="AMR36555.1"/>
    <property type="molecule type" value="Genomic_DNA"/>
</dbReference>
<evidence type="ECO:0000256" key="1">
    <source>
        <dbReference type="ARBA" id="ARBA00004225"/>
    </source>
</evidence>
<keyword evidence="5 15" id="KW-0813">Transport</keyword>
<evidence type="ECO:0000256" key="16">
    <source>
        <dbReference type="SAM" id="SignalP"/>
    </source>
</evidence>
<dbReference type="AlphaFoldDB" id="A0A7R5XJT4"/>
<keyword evidence="16" id="KW-0732">Signal</keyword>